<reference evidence="9 10" key="1">
    <citation type="submission" date="2016-10" db="EMBL/GenBank/DDBJ databases">
        <authorList>
            <person name="de Groot N.N."/>
        </authorList>
    </citation>
    <scope>NUCLEOTIDE SEQUENCE [LARGE SCALE GENOMIC DNA]</scope>
    <source>
        <strain evidence="9 10">DSM 2895</strain>
    </source>
</reference>
<dbReference type="PATRIC" id="fig|47500.7.peg.4948"/>
<dbReference type="Proteomes" id="UP000182836">
    <property type="component" value="Unassembled WGS sequence"/>
</dbReference>
<comment type="subcellular location">
    <subcellularLocation>
        <location evidence="1">Cell membrane</location>
        <topology evidence="1">Multi-pass membrane protein</topology>
    </subcellularLocation>
</comment>
<dbReference type="GO" id="GO:0042907">
    <property type="term" value="F:xanthine transmembrane transporter activity"/>
    <property type="evidence" value="ECO:0007669"/>
    <property type="project" value="TreeGrafter"/>
</dbReference>
<protein>
    <submittedName>
        <fullName evidence="9">Xanthine permease</fullName>
    </submittedName>
</protein>
<evidence type="ECO:0000256" key="5">
    <source>
        <dbReference type="ARBA" id="ARBA00022692"/>
    </source>
</evidence>
<dbReference type="NCBIfam" id="TIGR03173">
    <property type="entry name" value="pbuX"/>
    <property type="match status" value="1"/>
</dbReference>
<feature type="transmembrane region" description="Helical" evidence="8">
    <location>
        <begin position="43"/>
        <end position="60"/>
    </location>
</feature>
<dbReference type="RefSeq" id="WP_074715459.1">
    <property type="nucleotide sequence ID" value="NZ_BJOA01000162.1"/>
</dbReference>
<feature type="transmembrane region" description="Helical" evidence="8">
    <location>
        <begin position="72"/>
        <end position="90"/>
    </location>
</feature>
<dbReference type="GO" id="GO:0005886">
    <property type="term" value="C:plasma membrane"/>
    <property type="evidence" value="ECO:0007669"/>
    <property type="project" value="UniProtKB-SubCell"/>
</dbReference>
<dbReference type="Pfam" id="PF00860">
    <property type="entry name" value="Xan_ur_permease"/>
    <property type="match status" value="1"/>
</dbReference>
<feature type="transmembrane region" description="Helical" evidence="8">
    <location>
        <begin position="229"/>
        <end position="255"/>
    </location>
</feature>
<accession>A0A0D1VK80</accession>
<feature type="transmembrane region" description="Helical" evidence="8">
    <location>
        <begin position="12"/>
        <end position="31"/>
    </location>
</feature>
<name>A0A0D1VK80_ANEMI</name>
<feature type="transmembrane region" description="Helical" evidence="8">
    <location>
        <begin position="334"/>
        <end position="355"/>
    </location>
</feature>
<feature type="transmembrane region" description="Helical" evidence="8">
    <location>
        <begin position="367"/>
        <end position="386"/>
    </location>
</feature>
<dbReference type="InterPro" id="IPR006043">
    <property type="entry name" value="NCS2"/>
</dbReference>
<gene>
    <name evidence="9" type="ORF">SAMN04487909_14710</name>
</gene>
<dbReference type="PANTHER" id="PTHR42810:SF4">
    <property type="entry name" value="URIC ACID TRANSPORTER UACT"/>
    <property type="match status" value="1"/>
</dbReference>
<comment type="similarity">
    <text evidence="2">Belongs to the nucleobase:cation symporter-2 (NCS2) (TC 2.A.40) family.</text>
</comment>
<dbReference type="GeneID" id="42304604"/>
<evidence type="ECO:0000256" key="8">
    <source>
        <dbReference type="SAM" id="Phobius"/>
    </source>
</evidence>
<dbReference type="PANTHER" id="PTHR42810">
    <property type="entry name" value="PURINE PERMEASE C1399.01C-RELATED"/>
    <property type="match status" value="1"/>
</dbReference>
<evidence type="ECO:0000256" key="1">
    <source>
        <dbReference type="ARBA" id="ARBA00004651"/>
    </source>
</evidence>
<evidence type="ECO:0000313" key="9">
    <source>
        <dbReference type="EMBL" id="SDK28206.1"/>
    </source>
</evidence>
<dbReference type="AlphaFoldDB" id="A0A0D1VK80"/>
<keyword evidence="5 8" id="KW-0812">Transmembrane</keyword>
<dbReference type="InterPro" id="IPR017588">
    <property type="entry name" value="UacT-like"/>
</dbReference>
<proteinExistence type="inferred from homology"/>
<keyword evidence="3" id="KW-0813">Transport</keyword>
<feature type="transmembrane region" description="Helical" evidence="8">
    <location>
        <begin position="310"/>
        <end position="328"/>
    </location>
</feature>
<dbReference type="NCBIfam" id="NF037981">
    <property type="entry name" value="NCS2_1"/>
    <property type="match status" value="1"/>
</dbReference>
<keyword evidence="4" id="KW-1003">Cell membrane</keyword>
<evidence type="ECO:0000256" key="6">
    <source>
        <dbReference type="ARBA" id="ARBA00022989"/>
    </source>
</evidence>
<evidence type="ECO:0000256" key="3">
    <source>
        <dbReference type="ARBA" id="ARBA00022448"/>
    </source>
</evidence>
<organism evidence="9 10">
    <name type="scientific">Aneurinibacillus migulanus</name>
    <name type="common">Bacillus migulanus</name>
    <dbReference type="NCBI Taxonomy" id="47500"/>
    <lineage>
        <taxon>Bacteria</taxon>
        <taxon>Bacillati</taxon>
        <taxon>Bacillota</taxon>
        <taxon>Bacilli</taxon>
        <taxon>Bacillales</taxon>
        <taxon>Paenibacillaceae</taxon>
        <taxon>Aneurinibacillus group</taxon>
        <taxon>Aneurinibacillus</taxon>
    </lineage>
</organism>
<dbReference type="EMBL" id="FNED01000047">
    <property type="protein sequence ID" value="SDK28206.1"/>
    <property type="molecule type" value="Genomic_DNA"/>
</dbReference>
<feature type="transmembrane region" description="Helical" evidence="8">
    <location>
        <begin position="96"/>
        <end position="115"/>
    </location>
</feature>
<dbReference type="InterPro" id="IPR006042">
    <property type="entry name" value="Xan_ur_permease"/>
</dbReference>
<feature type="transmembrane region" description="Helical" evidence="8">
    <location>
        <begin position="186"/>
        <end position="209"/>
    </location>
</feature>
<dbReference type="NCBIfam" id="TIGR00801">
    <property type="entry name" value="ncs2"/>
    <property type="match status" value="1"/>
</dbReference>
<feature type="transmembrane region" description="Helical" evidence="8">
    <location>
        <begin position="398"/>
        <end position="418"/>
    </location>
</feature>
<feature type="transmembrane region" description="Helical" evidence="8">
    <location>
        <begin position="156"/>
        <end position="174"/>
    </location>
</feature>
<keyword evidence="7 8" id="KW-0472">Membrane</keyword>
<evidence type="ECO:0000313" key="10">
    <source>
        <dbReference type="Proteomes" id="UP000182836"/>
    </source>
</evidence>
<evidence type="ECO:0000256" key="7">
    <source>
        <dbReference type="ARBA" id="ARBA00023136"/>
    </source>
</evidence>
<sequence length="443" mass="46690">MQKRVSLWKTGTLGMQHVLAMYAGAVVVPLIVGPSIGMTPEQVAYLISIDLFTCGIASLLQVIGGKYFGVKLPILMGCAFQAVGPMIAIGKVEGITAIYGAIIAAGIIIMIMSQFMNKILRFFPPVVTGSVVVIIGTSLIGAAMGNIVGQPDSPGYGSATSLFLAAVTLLSIVLMNRFFNGFMKSISVLLSLVIGTAVAYFMGLVDFSTVSKASWFHMVEPFRFGMPTFHLSAIIAMVLVGIVSMVESTGVFFALADVCDKKINGEDIKRGLRAEGMAQVIGGVFQAFPYTTYSQNVGLVALTGVKTRNVVVAACVIIMTLGLLPKVAALTTVIPNPVLGGAMIPLFGMVISSGVRQLVTVDFRRMENMLIVAVSVGLGLGVSIAPEVFSQLPNGLRLIMESGIVTGSFAAIFLNMILNGIRSQSVEDTIAALKSEHSAESVM</sequence>
<evidence type="ECO:0000256" key="4">
    <source>
        <dbReference type="ARBA" id="ARBA00022475"/>
    </source>
</evidence>
<feature type="transmembrane region" description="Helical" evidence="8">
    <location>
        <begin position="122"/>
        <end position="144"/>
    </location>
</feature>
<keyword evidence="6 8" id="KW-1133">Transmembrane helix</keyword>
<dbReference type="PROSITE" id="PS01116">
    <property type="entry name" value="XANTH_URACIL_PERMASE"/>
    <property type="match status" value="1"/>
</dbReference>
<dbReference type="OrthoDB" id="9805749at2"/>
<evidence type="ECO:0000256" key="2">
    <source>
        <dbReference type="ARBA" id="ARBA00008821"/>
    </source>
</evidence>